<keyword evidence="1" id="KW-0349">Heme</keyword>
<protein>
    <recommendedName>
        <fullName evidence="10">Cytochrome b5 heme-binding domain-containing protein</fullName>
    </recommendedName>
</protein>
<dbReference type="PANTHER" id="PTHR21281">
    <property type="entry name" value="CYTOCHROME B5 DOMAIN-CONTAINING PROTEIN 1"/>
    <property type="match status" value="1"/>
</dbReference>
<keyword evidence="3" id="KW-0408">Iron</keyword>
<dbReference type="GO" id="GO:0046872">
    <property type="term" value="F:metal ion binding"/>
    <property type="evidence" value="ECO:0007669"/>
    <property type="project" value="UniProtKB-KW"/>
</dbReference>
<organism evidence="6 9">
    <name type="scientific">Didymodactylos carnosus</name>
    <dbReference type="NCBI Taxonomy" id="1234261"/>
    <lineage>
        <taxon>Eukaryota</taxon>
        <taxon>Metazoa</taxon>
        <taxon>Spiralia</taxon>
        <taxon>Gnathifera</taxon>
        <taxon>Rotifera</taxon>
        <taxon>Eurotatoria</taxon>
        <taxon>Bdelloidea</taxon>
        <taxon>Philodinida</taxon>
        <taxon>Philodinidae</taxon>
        <taxon>Didymodactylos</taxon>
    </lineage>
</organism>
<evidence type="ECO:0000256" key="3">
    <source>
        <dbReference type="ARBA" id="ARBA00023004"/>
    </source>
</evidence>
<evidence type="ECO:0000313" key="9">
    <source>
        <dbReference type="Proteomes" id="UP000663829"/>
    </source>
</evidence>
<dbReference type="AlphaFoldDB" id="A0A814GK10"/>
<evidence type="ECO:0008006" key="10">
    <source>
        <dbReference type="Google" id="ProtNLM"/>
    </source>
</evidence>
<evidence type="ECO:0000313" key="8">
    <source>
        <dbReference type="EMBL" id="CAF3768868.1"/>
    </source>
</evidence>
<proteinExistence type="inferred from homology"/>
<dbReference type="PANTHER" id="PTHR21281:SF0">
    <property type="entry name" value="CYTOCHROME B5 DOMAIN-CONTAINING PROTEIN 1"/>
    <property type="match status" value="1"/>
</dbReference>
<dbReference type="InterPro" id="IPR052320">
    <property type="entry name" value="Cytochrome_b5_domain"/>
</dbReference>
<comment type="similarity">
    <text evidence="4">Belongs to the cytochrome b5 family.</text>
</comment>
<dbReference type="EMBL" id="CAJOBC010003136">
    <property type="protein sequence ID" value="CAF3768868.1"/>
    <property type="molecule type" value="Genomic_DNA"/>
</dbReference>
<keyword evidence="9" id="KW-1185">Reference proteome</keyword>
<accession>A0A814GK10</accession>
<gene>
    <name evidence="5" type="ORF">GPM918_LOCUS13568</name>
    <name evidence="6" type="ORF">GPM918_LOCUS13569</name>
    <name evidence="7" type="ORF">SRO942_LOCUS13567</name>
    <name evidence="8" type="ORF">SRO942_LOCUS13568</name>
</gene>
<name>A0A814GK10_9BILA</name>
<evidence type="ECO:0000313" key="5">
    <source>
        <dbReference type="EMBL" id="CAF0997327.1"/>
    </source>
</evidence>
<evidence type="ECO:0000313" key="6">
    <source>
        <dbReference type="EMBL" id="CAF0997345.1"/>
    </source>
</evidence>
<dbReference type="OrthoDB" id="260091at2759"/>
<evidence type="ECO:0000256" key="2">
    <source>
        <dbReference type="ARBA" id="ARBA00022723"/>
    </source>
</evidence>
<reference evidence="6" key="1">
    <citation type="submission" date="2021-02" db="EMBL/GenBank/DDBJ databases">
        <authorList>
            <person name="Nowell W R."/>
        </authorList>
    </citation>
    <scope>NUCLEOTIDE SEQUENCE</scope>
</reference>
<comment type="caution">
    <text evidence="6">The sequence shown here is derived from an EMBL/GenBank/DDBJ whole genome shotgun (WGS) entry which is preliminary data.</text>
</comment>
<keyword evidence="2" id="KW-0479">Metal-binding</keyword>
<dbReference type="Proteomes" id="UP000663829">
    <property type="component" value="Unassembled WGS sequence"/>
</dbReference>
<dbReference type="Proteomes" id="UP000681722">
    <property type="component" value="Unassembled WGS sequence"/>
</dbReference>
<sequence length="183" mass="21640">MLKSIWQFGDVLLKPIIDVAGLDISHWFDPKTHNIRQYIDPVTHCLLPYTPTGRFVHIAPSYPSSNFANDFGIPWWRDDKYKIGVLSKKVRLIRILNVLTLQDQIIEVCMEENMHEILNRYLRHNSHANSYTWKYDGRVLDMEKTLDGNGIVDDDMDFERLKMRDDTYLQSIILYYNDDLTED</sequence>
<evidence type="ECO:0000256" key="4">
    <source>
        <dbReference type="ARBA" id="ARBA00038168"/>
    </source>
</evidence>
<evidence type="ECO:0000256" key="1">
    <source>
        <dbReference type="ARBA" id="ARBA00022617"/>
    </source>
</evidence>
<dbReference type="EMBL" id="CAJOBC010003136">
    <property type="protein sequence ID" value="CAF3768850.1"/>
    <property type="molecule type" value="Genomic_DNA"/>
</dbReference>
<dbReference type="EMBL" id="CAJNOQ010003137">
    <property type="protein sequence ID" value="CAF0997345.1"/>
    <property type="molecule type" value="Genomic_DNA"/>
</dbReference>
<dbReference type="EMBL" id="CAJNOQ010003137">
    <property type="protein sequence ID" value="CAF0997327.1"/>
    <property type="molecule type" value="Genomic_DNA"/>
</dbReference>
<evidence type="ECO:0000313" key="7">
    <source>
        <dbReference type="EMBL" id="CAF3768850.1"/>
    </source>
</evidence>